<evidence type="ECO:0000256" key="1">
    <source>
        <dbReference type="ARBA" id="ARBA00022448"/>
    </source>
</evidence>
<dbReference type="SMART" id="SM00382">
    <property type="entry name" value="AAA"/>
    <property type="match status" value="1"/>
</dbReference>
<comment type="caution">
    <text evidence="5">The sequence shown here is derived from an EMBL/GenBank/DDBJ whole genome shotgun (WGS) entry which is preliminary data.</text>
</comment>
<dbReference type="GO" id="GO:0005524">
    <property type="term" value="F:ATP binding"/>
    <property type="evidence" value="ECO:0007669"/>
    <property type="project" value="UniProtKB-KW"/>
</dbReference>
<dbReference type="InterPro" id="IPR003439">
    <property type="entry name" value="ABC_transporter-like_ATP-bd"/>
</dbReference>
<dbReference type="SUPFAM" id="SSF52540">
    <property type="entry name" value="P-loop containing nucleoside triphosphate hydrolases"/>
    <property type="match status" value="1"/>
</dbReference>
<dbReference type="PANTHER" id="PTHR42939">
    <property type="entry name" value="ABC TRANSPORTER ATP-BINDING PROTEIN ALBC-RELATED"/>
    <property type="match status" value="1"/>
</dbReference>
<dbReference type="InterPro" id="IPR051782">
    <property type="entry name" value="ABC_Transporter_VariousFunc"/>
</dbReference>
<keyword evidence="2" id="KW-0547">Nucleotide-binding</keyword>
<dbReference type="EMBL" id="DVFU01000069">
    <property type="protein sequence ID" value="HIQ64813.1"/>
    <property type="molecule type" value="Genomic_DNA"/>
</dbReference>
<proteinExistence type="predicted"/>
<reference evidence="5" key="2">
    <citation type="journal article" date="2021" name="PeerJ">
        <title>Extensive microbial diversity within the chicken gut microbiome revealed by metagenomics and culture.</title>
        <authorList>
            <person name="Gilroy R."/>
            <person name="Ravi A."/>
            <person name="Getino M."/>
            <person name="Pursley I."/>
            <person name="Horton D.L."/>
            <person name="Alikhan N.F."/>
            <person name="Baker D."/>
            <person name="Gharbi K."/>
            <person name="Hall N."/>
            <person name="Watson M."/>
            <person name="Adriaenssens E.M."/>
            <person name="Foster-Nyarko E."/>
            <person name="Jarju S."/>
            <person name="Secka A."/>
            <person name="Antonio M."/>
            <person name="Oren A."/>
            <person name="Chaudhuri R.R."/>
            <person name="La Ragione R."/>
            <person name="Hildebrand F."/>
            <person name="Pallen M.J."/>
        </authorList>
    </citation>
    <scope>NUCLEOTIDE SEQUENCE</scope>
    <source>
        <strain evidence="5">CHK165-10780</strain>
    </source>
</reference>
<dbReference type="Proteomes" id="UP000886725">
    <property type="component" value="Unassembled WGS sequence"/>
</dbReference>
<dbReference type="GO" id="GO:0016887">
    <property type="term" value="F:ATP hydrolysis activity"/>
    <property type="evidence" value="ECO:0007669"/>
    <property type="project" value="InterPro"/>
</dbReference>
<dbReference type="AlphaFoldDB" id="A0A9D0Z1M9"/>
<evidence type="ECO:0000313" key="5">
    <source>
        <dbReference type="EMBL" id="HIQ64813.1"/>
    </source>
</evidence>
<keyword evidence="1" id="KW-0813">Transport</keyword>
<dbReference type="PANTHER" id="PTHR42939:SF1">
    <property type="entry name" value="ABC TRANSPORTER ATP-BINDING PROTEIN ALBC-RELATED"/>
    <property type="match status" value="1"/>
</dbReference>
<dbReference type="InterPro" id="IPR027417">
    <property type="entry name" value="P-loop_NTPase"/>
</dbReference>
<protein>
    <submittedName>
        <fullName evidence="5">ATP-binding cassette domain-containing protein</fullName>
    </submittedName>
</protein>
<accession>A0A9D0Z1M9</accession>
<dbReference type="Gene3D" id="3.40.50.300">
    <property type="entry name" value="P-loop containing nucleotide triphosphate hydrolases"/>
    <property type="match status" value="1"/>
</dbReference>
<organism evidence="5 6">
    <name type="scientific">Candidatus Faecenecus gallistercoris</name>
    <dbReference type="NCBI Taxonomy" id="2840793"/>
    <lineage>
        <taxon>Bacteria</taxon>
        <taxon>Bacillati</taxon>
        <taxon>Bacillota</taxon>
        <taxon>Bacillota incertae sedis</taxon>
        <taxon>Candidatus Faecenecus</taxon>
    </lineage>
</organism>
<feature type="domain" description="ABC transporter" evidence="4">
    <location>
        <begin position="3"/>
        <end position="212"/>
    </location>
</feature>
<sequence length="212" mass="23857">MKIEIKNVTKVFDHQEVIKKCSLTLTEGHIYGFIGRNGSGKSVMLKMICGFYTPTTGEILLDGKNYNQDGKFPPSMGALIEKPNFIADLTGFENLKLLASIQKKINDSDINKILDEVHLNEDRNKKYHKYSLGTKQKLGIAQAIMEDPEVIVLDEPFNGVENETAEQIRTLLLKLKKKGKLIIIASHIKEDIAILADEVYEFDAGMVTKMKK</sequence>
<evidence type="ECO:0000259" key="4">
    <source>
        <dbReference type="PROSITE" id="PS50893"/>
    </source>
</evidence>
<name>A0A9D0Z1M9_9FIRM</name>
<evidence type="ECO:0000313" key="6">
    <source>
        <dbReference type="Proteomes" id="UP000886725"/>
    </source>
</evidence>
<keyword evidence="3 5" id="KW-0067">ATP-binding</keyword>
<dbReference type="Pfam" id="PF00005">
    <property type="entry name" value="ABC_tran"/>
    <property type="match status" value="1"/>
</dbReference>
<dbReference type="PROSITE" id="PS50893">
    <property type="entry name" value="ABC_TRANSPORTER_2"/>
    <property type="match status" value="1"/>
</dbReference>
<reference evidence="5" key="1">
    <citation type="submission" date="2020-10" db="EMBL/GenBank/DDBJ databases">
        <authorList>
            <person name="Gilroy R."/>
        </authorList>
    </citation>
    <scope>NUCLEOTIDE SEQUENCE</scope>
    <source>
        <strain evidence="5">CHK165-10780</strain>
    </source>
</reference>
<evidence type="ECO:0000256" key="2">
    <source>
        <dbReference type="ARBA" id="ARBA00022741"/>
    </source>
</evidence>
<gene>
    <name evidence="5" type="ORF">IAC85_03650</name>
</gene>
<dbReference type="InterPro" id="IPR003593">
    <property type="entry name" value="AAA+_ATPase"/>
</dbReference>
<evidence type="ECO:0000256" key="3">
    <source>
        <dbReference type="ARBA" id="ARBA00022840"/>
    </source>
</evidence>